<dbReference type="Pfam" id="PF13639">
    <property type="entry name" value="zf-RING_2"/>
    <property type="match status" value="1"/>
</dbReference>
<name>B9SY37_RICCO</name>
<accession>B9SY37</accession>
<dbReference type="GO" id="GO:0008270">
    <property type="term" value="F:zinc ion binding"/>
    <property type="evidence" value="ECO:0007669"/>
    <property type="project" value="UniProtKB-KW"/>
</dbReference>
<dbReference type="InterPro" id="IPR013083">
    <property type="entry name" value="Znf_RING/FYVE/PHD"/>
</dbReference>
<dbReference type="SUPFAM" id="SSF57850">
    <property type="entry name" value="RING/U-box"/>
    <property type="match status" value="1"/>
</dbReference>
<evidence type="ECO:0000256" key="10">
    <source>
        <dbReference type="ARBA" id="ARBA00022989"/>
    </source>
</evidence>
<keyword evidence="6" id="KW-0479">Metal-binding</keyword>
<reference evidence="15" key="1">
    <citation type="journal article" date="2010" name="Nat. Biotechnol.">
        <title>Draft genome sequence of the oilseed species Ricinus communis.</title>
        <authorList>
            <person name="Chan A.P."/>
            <person name="Crabtree J."/>
            <person name="Zhao Q."/>
            <person name="Lorenzi H."/>
            <person name="Orvis J."/>
            <person name="Puiu D."/>
            <person name="Melake-Berhan A."/>
            <person name="Jones K.M."/>
            <person name="Redman J."/>
            <person name="Chen G."/>
            <person name="Cahoon E.B."/>
            <person name="Gedil M."/>
            <person name="Stanke M."/>
            <person name="Haas B.J."/>
            <person name="Wortman J.R."/>
            <person name="Fraser-Liggett C.M."/>
            <person name="Ravel J."/>
            <person name="Rabinowicz P.D."/>
        </authorList>
    </citation>
    <scope>NUCLEOTIDE SEQUENCE [LARGE SCALE GENOMIC DNA]</scope>
    <source>
        <strain evidence="15">cv. Hale</strain>
    </source>
</reference>
<comment type="subcellular location">
    <subcellularLocation>
        <location evidence="2">Membrane</location>
        <topology evidence="2">Multi-pass membrane protein</topology>
    </subcellularLocation>
</comment>
<dbReference type="GO" id="GO:0005737">
    <property type="term" value="C:cytoplasm"/>
    <property type="evidence" value="ECO:0000318"/>
    <property type="project" value="GO_Central"/>
</dbReference>
<dbReference type="Proteomes" id="UP000008311">
    <property type="component" value="Unassembled WGS sequence"/>
</dbReference>
<dbReference type="PROSITE" id="PS50089">
    <property type="entry name" value="ZF_RING_2"/>
    <property type="match status" value="1"/>
</dbReference>
<evidence type="ECO:0000259" key="13">
    <source>
        <dbReference type="PROSITE" id="PS50089"/>
    </source>
</evidence>
<proteinExistence type="predicted"/>
<gene>
    <name evidence="14" type="ORF">RCOM_0068010</name>
</gene>
<evidence type="ECO:0000313" key="14">
    <source>
        <dbReference type="EMBL" id="EEF31482.1"/>
    </source>
</evidence>
<evidence type="ECO:0000256" key="1">
    <source>
        <dbReference type="ARBA" id="ARBA00000900"/>
    </source>
</evidence>
<dbReference type="eggNOG" id="KOG0800">
    <property type="taxonomic scope" value="Eukaryota"/>
</dbReference>
<evidence type="ECO:0000256" key="9">
    <source>
        <dbReference type="ARBA" id="ARBA00022833"/>
    </source>
</evidence>
<evidence type="ECO:0000256" key="3">
    <source>
        <dbReference type="ARBA" id="ARBA00012483"/>
    </source>
</evidence>
<evidence type="ECO:0000256" key="2">
    <source>
        <dbReference type="ARBA" id="ARBA00004141"/>
    </source>
</evidence>
<keyword evidence="4" id="KW-0808">Transferase</keyword>
<protein>
    <recommendedName>
        <fullName evidence="3">RING-type E3 ubiquitin transferase</fullName>
        <ecNumber evidence="3">2.3.2.27</ecNumber>
    </recommendedName>
</protein>
<dbReference type="Gene3D" id="3.30.40.10">
    <property type="entry name" value="Zinc/RING finger domain, C3HC4 (zinc finger)"/>
    <property type="match status" value="1"/>
</dbReference>
<evidence type="ECO:0000256" key="6">
    <source>
        <dbReference type="ARBA" id="ARBA00022723"/>
    </source>
</evidence>
<comment type="catalytic activity">
    <reaction evidence="1">
        <text>S-ubiquitinyl-[E2 ubiquitin-conjugating enzyme]-L-cysteine + [acceptor protein]-L-lysine = [E2 ubiquitin-conjugating enzyme]-L-cysteine + N(6)-ubiquitinyl-[acceptor protein]-L-lysine.</text>
        <dbReference type="EC" id="2.3.2.27"/>
    </reaction>
</comment>
<dbReference type="GO" id="GO:0016567">
    <property type="term" value="P:protein ubiquitination"/>
    <property type="evidence" value="ECO:0000318"/>
    <property type="project" value="GO_Central"/>
</dbReference>
<keyword evidence="11" id="KW-0472">Membrane</keyword>
<dbReference type="EMBL" id="EQ974240">
    <property type="protein sequence ID" value="EEF31482.1"/>
    <property type="molecule type" value="Genomic_DNA"/>
</dbReference>
<evidence type="ECO:0000256" key="5">
    <source>
        <dbReference type="ARBA" id="ARBA00022692"/>
    </source>
</evidence>
<keyword evidence="10" id="KW-1133">Transmembrane helix</keyword>
<evidence type="ECO:0000313" key="15">
    <source>
        <dbReference type="Proteomes" id="UP000008311"/>
    </source>
</evidence>
<dbReference type="AlphaFoldDB" id="B9SY37"/>
<keyword evidence="5" id="KW-0812">Transmembrane</keyword>
<organism evidence="14 15">
    <name type="scientific">Ricinus communis</name>
    <name type="common">Castor bean</name>
    <dbReference type="NCBI Taxonomy" id="3988"/>
    <lineage>
        <taxon>Eukaryota</taxon>
        <taxon>Viridiplantae</taxon>
        <taxon>Streptophyta</taxon>
        <taxon>Embryophyta</taxon>
        <taxon>Tracheophyta</taxon>
        <taxon>Spermatophyta</taxon>
        <taxon>Magnoliopsida</taxon>
        <taxon>eudicotyledons</taxon>
        <taxon>Gunneridae</taxon>
        <taxon>Pentapetalae</taxon>
        <taxon>rosids</taxon>
        <taxon>fabids</taxon>
        <taxon>Malpighiales</taxon>
        <taxon>Euphorbiaceae</taxon>
        <taxon>Acalyphoideae</taxon>
        <taxon>Acalypheae</taxon>
        <taxon>Ricinus</taxon>
    </lineage>
</organism>
<sequence>MLKGLKSVVVVNGDREVYGICLEEMKQGCETKAMDCMHRFHPSCIAQWLSRKKNTCPLCRHQMQSH</sequence>
<dbReference type="EC" id="2.3.2.27" evidence="3"/>
<evidence type="ECO:0000256" key="8">
    <source>
        <dbReference type="ARBA" id="ARBA00022786"/>
    </source>
</evidence>
<feature type="domain" description="RING-type" evidence="13">
    <location>
        <begin position="20"/>
        <end position="60"/>
    </location>
</feature>
<evidence type="ECO:0000256" key="4">
    <source>
        <dbReference type="ARBA" id="ARBA00022679"/>
    </source>
</evidence>
<dbReference type="GO" id="GO:0061630">
    <property type="term" value="F:ubiquitin protein ligase activity"/>
    <property type="evidence" value="ECO:0000318"/>
    <property type="project" value="GO_Central"/>
</dbReference>
<dbReference type="PANTHER" id="PTHR45977:SF4">
    <property type="entry name" value="RING-TYPE DOMAIN-CONTAINING PROTEIN"/>
    <property type="match status" value="1"/>
</dbReference>
<dbReference type="PANTHER" id="PTHR45977">
    <property type="entry name" value="TARGET OF ERK KINASE MPK-1"/>
    <property type="match status" value="1"/>
</dbReference>
<keyword evidence="9" id="KW-0862">Zinc</keyword>
<keyword evidence="15" id="KW-1185">Reference proteome</keyword>
<keyword evidence="7 12" id="KW-0863">Zinc-finger</keyword>
<dbReference type="GO" id="GO:0016020">
    <property type="term" value="C:membrane"/>
    <property type="evidence" value="ECO:0007669"/>
    <property type="project" value="UniProtKB-SubCell"/>
</dbReference>
<evidence type="ECO:0000256" key="7">
    <source>
        <dbReference type="ARBA" id="ARBA00022771"/>
    </source>
</evidence>
<dbReference type="SMART" id="SM00184">
    <property type="entry name" value="RING"/>
    <property type="match status" value="1"/>
</dbReference>
<dbReference type="InParanoid" id="B9SY37"/>
<dbReference type="InterPro" id="IPR001841">
    <property type="entry name" value="Znf_RING"/>
</dbReference>
<evidence type="ECO:0000256" key="12">
    <source>
        <dbReference type="PROSITE-ProRule" id="PRU00175"/>
    </source>
</evidence>
<evidence type="ECO:0000256" key="11">
    <source>
        <dbReference type="ARBA" id="ARBA00023136"/>
    </source>
</evidence>
<keyword evidence="8" id="KW-0833">Ubl conjugation pathway</keyword>